<evidence type="ECO:0000313" key="8">
    <source>
        <dbReference type="Proteomes" id="UP000262607"/>
    </source>
</evidence>
<evidence type="ECO:0000256" key="3">
    <source>
        <dbReference type="ARBA" id="ARBA00022692"/>
    </source>
</evidence>
<feature type="transmembrane region" description="Helical" evidence="6">
    <location>
        <begin position="57"/>
        <end position="79"/>
    </location>
</feature>
<protein>
    <submittedName>
        <fullName evidence="7">YjgP/YjgQ family permease</fullName>
    </submittedName>
</protein>
<dbReference type="RefSeq" id="WP_110548765.1">
    <property type="nucleotide sequence ID" value="NZ_AP014610.1"/>
</dbReference>
<feature type="transmembrane region" description="Helical" evidence="6">
    <location>
        <begin position="304"/>
        <end position="324"/>
    </location>
</feature>
<comment type="subcellular location">
    <subcellularLocation>
        <location evidence="1">Cell membrane</location>
        <topology evidence="1">Multi-pass membrane protein</topology>
    </subcellularLocation>
</comment>
<proteinExistence type="predicted"/>
<dbReference type="GeneID" id="66556840"/>
<feature type="transmembrane region" description="Helical" evidence="6">
    <location>
        <begin position="277"/>
        <end position="297"/>
    </location>
</feature>
<gene>
    <name evidence="7" type="ORF">CPU2_230</name>
</gene>
<keyword evidence="3 6" id="KW-0812">Transmembrane</keyword>
<evidence type="ECO:0000256" key="2">
    <source>
        <dbReference type="ARBA" id="ARBA00022475"/>
    </source>
</evidence>
<dbReference type="EMBL" id="AP014610">
    <property type="protein sequence ID" value="BBA17736.1"/>
    <property type="molecule type" value="Genomic_DNA"/>
</dbReference>
<keyword evidence="4 6" id="KW-1133">Transmembrane helix</keyword>
<dbReference type="Proteomes" id="UP000262607">
    <property type="component" value="Chromosome"/>
</dbReference>
<dbReference type="Pfam" id="PF03739">
    <property type="entry name" value="LptF_LptG"/>
    <property type="match status" value="1"/>
</dbReference>
<reference evidence="7 8" key="1">
    <citation type="submission" date="2014-06" db="EMBL/GenBank/DDBJ databases">
        <title>Genome sequence of the intracellular symbiont Blattabacterium cuenoti, strain CPU2 from the wood feeding cockroach Cryptocercus punctulatus.</title>
        <authorList>
            <person name="Kinjo Y."/>
            <person name="Ohkuma M."/>
            <person name="Tokuda G."/>
        </authorList>
    </citation>
    <scope>NUCLEOTIDE SEQUENCE [LARGE SCALE GENOMIC DNA]</scope>
    <source>
        <strain evidence="7 8">CPU2</strain>
    </source>
</reference>
<dbReference type="AlphaFoldDB" id="A0AAD1CLI9"/>
<organism evidence="7 8">
    <name type="scientific">Blattabacterium punctulatus CPU2</name>
    <dbReference type="NCBI Taxonomy" id="1457032"/>
    <lineage>
        <taxon>Bacteria</taxon>
        <taxon>Pseudomonadati</taxon>
        <taxon>Bacteroidota</taxon>
        <taxon>Flavobacteriia</taxon>
        <taxon>Flavobacteriales</taxon>
        <taxon>Blattabacteriaceae</taxon>
        <taxon>Blattabacterium</taxon>
    </lineage>
</organism>
<dbReference type="GO" id="GO:0043190">
    <property type="term" value="C:ATP-binding cassette (ABC) transporter complex"/>
    <property type="evidence" value="ECO:0007669"/>
    <property type="project" value="TreeGrafter"/>
</dbReference>
<keyword evidence="5 6" id="KW-0472">Membrane</keyword>
<feature type="transmembrane region" description="Helical" evidence="6">
    <location>
        <begin position="336"/>
        <end position="358"/>
    </location>
</feature>
<dbReference type="InterPro" id="IPR005495">
    <property type="entry name" value="LptG/LptF_permease"/>
</dbReference>
<evidence type="ECO:0000256" key="6">
    <source>
        <dbReference type="SAM" id="Phobius"/>
    </source>
</evidence>
<feature type="transmembrane region" description="Helical" evidence="6">
    <location>
        <begin position="100"/>
        <end position="123"/>
    </location>
</feature>
<accession>A0AAD1CLI9</accession>
<evidence type="ECO:0000256" key="4">
    <source>
        <dbReference type="ARBA" id="ARBA00022989"/>
    </source>
</evidence>
<evidence type="ECO:0000313" key="7">
    <source>
        <dbReference type="EMBL" id="BBA17736.1"/>
    </source>
</evidence>
<evidence type="ECO:0000256" key="5">
    <source>
        <dbReference type="ARBA" id="ARBA00023136"/>
    </source>
</evidence>
<evidence type="ECO:0000256" key="1">
    <source>
        <dbReference type="ARBA" id="ARBA00004651"/>
    </source>
</evidence>
<dbReference type="GO" id="GO:0015920">
    <property type="term" value="P:lipopolysaccharide transport"/>
    <property type="evidence" value="ECO:0007669"/>
    <property type="project" value="TreeGrafter"/>
</dbReference>
<dbReference type="PANTHER" id="PTHR33529:SF8">
    <property type="entry name" value="PERMEASE, YJGP_YJGQ FAMILY"/>
    <property type="match status" value="1"/>
</dbReference>
<sequence length="363" mass="42985">MKKIDRYIIYNVLITYIFITFFLQILSIVIDISQRMHRLENNQGSIKQALIHYYPFWSIWLANTFSPISVFLSIIFFTSRLTKNSEITAILSSGISFKRITIPYLISAFLIGGFSLIMNYSFLPMANKIKNKFHYQYLLSLSQKSKYENSKAISAQISNNEYLFIRNFSKKKNIGHGFAYQKLNGNKLVYILKAKNIFWSKKYRIYILHDYIETYIKKNKDILFKGFYIKKKFSMTPEELLPEEYIAETMTILELKKFINIEKKKRSHNINRYLNEYYQRTSLPFSTFIFTILGLSISSKMKKGGIGVNLIIGLILAFFYIFFIEISKVYSTKEYFPSYLSVWLPNIIMGVITLFIYWNRNKN</sequence>
<dbReference type="PANTHER" id="PTHR33529">
    <property type="entry name" value="SLR0882 PROTEIN-RELATED"/>
    <property type="match status" value="1"/>
</dbReference>
<feature type="transmembrane region" description="Helical" evidence="6">
    <location>
        <begin position="7"/>
        <end position="30"/>
    </location>
</feature>
<keyword evidence="2" id="KW-1003">Cell membrane</keyword>
<name>A0AAD1CLI9_9FLAO</name>